<evidence type="ECO:0000313" key="3">
    <source>
        <dbReference type="Proteomes" id="UP000596660"/>
    </source>
</evidence>
<proteinExistence type="predicted"/>
<dbReference type="GO" id="GO:0005874">
    <property type="term" value="C:microtubule"/>
    <property type="evidence" value="ECO:0007669"/>
    <property type="project" value="InterPro"/>
</dbReference>
<dbReference type="Proteomes" id="UP000596660">
    <property type="component" value="Unplaced"/>
</dbReference>
<dbReference type="AlphaFoldDB" id="A0A803N124"/>
<dbReference type="InterPro" id="IPR033337">
    <property type="entry name" value="TORTIFOLIA1/SINE1-2"/>
</dbReference>
<dbReference type="EnsemblPlants" id="AUR62038658-RA">
    <property type="protein sequence ID" value="AUR62038658-RA:cds"/>
    <property type="gene ID" value="AUR62038658"/>
</dbReference>
<dbReference type="PANTHER" id="PTHR31355:SF8">
    <property type="entry name" value="TORTIFOLIA1-LIKE PROTEIN 3"/>
    <property type="match status" value="1"/>
</dbReference>
<dbReference type="GO" id="GO:0008017">
    <property type="term" value="F:microtubule binding"/>
    <property type="evidence" value="ECO:0007669"/>
    <property type="project" value="InterPro"/>
</dbReference>
<feature type="region of interest" description="Disordered" evidence="1">
    <location>
        <begin position="228"/>
        <end position="250"/>
    </location>
</feature>
<keyword evidence="3" id="KW-1185">Reference proteome</keyword>
<protein>
    <submittedName>
        <fullName evidence="2">Uncharacterized protein</fullName>
    </submittedName>
</protein>
<name>A0A803N124_CHEQI</name>
<reference evidence="2" key="1">
    <citation type="journal article" date="2017" name="Nature">
        <title>The genome of Chenopodium quinoa.</title>
        <authorList>
            <person name="Jarvis D.E."/>
            <person name="Ho Y.S."/>
            <person name="Lightfoot D.J."/>
            <person name="Schmoeckel S.M."/>
            <person name="Li B."/>
            <person name="Borm T.J.A."/>
            <person name="Ohyanagi H."/>
            <person name="Mineta K."/>
            <person name="Michell C.T."/>
            <person name="Saber N."/>
            <person name="Kharbatia N.M."/>
            <person name="Rupper R.R."/>
            <person name="Sharp A.R."/>
            <person name="Dally N."/>
            <person name="Boughton B.A."/>
            <person name="Woo Y.H."/>
            <person name="Gao G."/>
            <person name="Schijlen E.G.W.M."/>
            <person name="Guo X."/>
            <person name="Momin A.A."/>
            <person name="Negrao S."/>
            <person name="Al-Babili S."/>
            <person name="Gehring C."/>
            <person name="Roessner U."/>
            <person name="Jung C."/>
            <person name="Murphy K."/>
            <person name="Arold S.T."/>
            <person name="Gojobori T."/>
            <person name="van der Linden C.G."/>
            <person name="van Loo E.N."/>
            <person name="Jellen E.N."/>
            <person name="Maughan P.J."/>
            <person name="Tester M."/>
        </authorList>
    </citation>
    <scope>NUCLEOTIDE SEQUENCE [LARGE SCALE GENOMIC DNA]</scope>
    <source>
        <strain evidence="2">cv. PI 614886</strain>
    </source>
</reference>
<evidence type="ECO:0000256" key="1">
    <source>
        <dbReference type="SAM" id="MobiDB-lite"/>
    </source>
</evidence>
<dbReference type="Gramene" id="AUR62038658-RA">
    <property type="protein sequence ID" value="AUR62038658-RA:cds"/>
    <property type="gene ID" value="AUR62038658"/>
</dbReference>
<reference evidence="2" key="2">
    <citation type="submission" date="2021-03" db="UniProtKB">
        <authorList>
            <consortium name="EnsemblPlants"/>
        </authorList>
    </citation>
    <scope>IDENTIFICATION</scope>
</reference>
<accession>A0A803N124</accession>
<dbReference type="PANTHER" id="PTHR31355">
    <property type="entry name" value="MICROTUBULE-ASSOCIATED PROTEIN TORTIFOLIA1"/>
    <property type="match status" value="1"/>
</dbReference>
<evidence type="ECO:0000313" key="2">
    <source>
        <dbReference type="EnsemblPlants" id="AUR62038658-RA:cds"/>
    </source>
</evidence>
<organism evidence="2 3">
    <name type="scientific">Chenopodium quinoa</name>
    <name type="common">Quinoa</name>
    <dbReference type="NCBI Taxonomy" id="63459"/>
    <lineage>
        <taxon>Eukaryota</taxon>
        <taxon>Viridiplantae</taxon>
        <taxon>Streptophyta</taxon>
        <taxon>Embryophyta</taxon>
        <taxon>Tracheophyta</taxon>
        <taxon>Spermatophyta</taxon>
        <taxon>Magnoliopsida</taxon>
        <taxon>eudicotyledons</taxon>
        <taxon>Gunneridae</taxon>
        <taxon>Pentapetalae</taxon>
        <taxon>Caryophyllales</taxon>
        <taxon>Chenopodiaceae</taxon>
        <taxon>Chenopodioideae</taxon>
        <taxon>Atripliceae</taxon>
        <taxon>Chenopodium</taxon>
    </lineage>
</organism>
<feature type="compositionally biased region" description="Basic and acidic residues" evidence="1">
    <location>
        <begin position="228"/>
        <end position="237"/>
    </location>
</feature>
<sequence>MIFRRGVHRRKKPSEKEDEFVVKATSLSESADGDEAPKAISQTLELGILVGFGIFLISTSICTISRGPGRISLDWTTRISLVLGVARRERFVGSSQSGIDSLGNRLSSLERALDENSHDLAVQSGRIANNDSAGSLCCPSTEFLSPKFWRRTEGRSSSIPKSSYSGMSKALAKLPREEEIAVPEALIQLPLLLVLIQWFEEHRLQAYQNFTSCRHIKDLEAVLHEVRSSTNTKEESHQMQFDAPSTTTNDMNNNDQLELKAMVDVIATKAHEMALAKENDELRAKI</sequence>